<evidence type="ECO:0000256" key="1">
    <source>
        <dbReference type="ARBA" id="ARBA00023604"/>
    </source>
</evidence>
<keyword evidence="3" id="KW-1185">Reference proteome</keyword>
<dbReference type="KEGG" id="mbr:MONBRDRAFT_4795"/>
<dbReference type="AlphaFoldDB" id="A9UNY7"/>
<evidence type="ECO:0000313" key="2">
    <source>
        <dbReference type="EMBL" id="EDQ92326.1"/>
    </source>
</evidence>
<dbReference type="Proteomes" id="UP000001357">
    <property type="component" value="Unassembled WGS sequence"/>
</dbReference>
<gene>
    <name evidence="2" type="ORF">MONBRDRAFT_4795</name>
</gene>
<dbReference type="GeneID" id="5887404"/>
<dbReference type="NCBIfam" id="NF041278">
    <property type="entry name" value="CmcJ_NvfI_EfuI"/>
    <property type="match status" value="1"/>
</dbReference>
<dbReference type="RefSeq" id="XP_001742088.1">
    <property type="nucleotide sequence ID" value="XM_001742036.1"/>
</dbReference>
<protein>
    <submittedName>
        <fullName evidence="2">Uncharacterized protein</fullName>
    </submittedName>
</protein>
<sequence length="411" mass="46031">MTLRAELNYSQGPANERPYIHTYERPPELAAASTRPLKTNLEQVPVEVTVHDGRVADPPCAMETHGFTLIQDAQTSLSRDEFYDGNKVRKVYYPEIEAMLCEQLGCGHARVLHHAVRNEELEPNRSDVKGYGLAVHTDANSNASQDLFRQFAPLLDTQYHTGRFLFLNVWRPIGDEPVSNNHLAMCDQRSLVSPDDFVVCDFCLPGTSVEVYRPPPTNASRHTWYCFPRMTRNEAILFKQWDSDPTQLARICYHTAFRDPKAASSAPVRESIEVRCICFFPDHEPNTCPPLPKDPDPIAAAATLVEQAVNMLSAWPAAAQTWIRVSLWLGPWGVRSVARILAQDGQGRFGFAKLTPSEKGLLADRLVERGLAHKLQKGLPPINPWPTLKMVMAIFLGAVPAYWWGHATAPA</sequence>
<name>A9UNY7_MONBE</name>
<dbReference type="InParanoid" id="A9UNY7"/>
<evidence type="ECO:0000313" key="3">
    <source>
        <dbReference type="Proteomes" id="UP000001357"/>
    </source>
</evidence>
<dbReference type="EMBL" id="CH991543">
    <property type="protein sequence ID" value="EDQ92326.1"/>
    <property type="molecule type" value="Genomic_DNA"/>
</dbReference>
<dbReference type="PANTHER" id="PTHR34598">
    <property type="entry name" value="BLL6449 PROTEIN"/>
    <property type="match status" value="1"/>
</dbReference>
<organism evidence="2 3">
    <name type="scientific">Monosiga brevicollis</name>
    <name type="common">Choanoflagellate</name>
    <dbReference type="NCBI Taxonomy" id="81824"/>
    <lineage>
        <taxon>Eukaryota</taxon>
        <taxon>Choanoflagellata</taxon>
        <taxon>Craspedida</taxon>
        <taxon>Salpingoecidae</taxon>
        <taxon>Monosiga</taxon>
    </lineage>
</organism>
<comment type="similarity">
    <text evidence="1">Belongs to the asaB hydroxylase/desaturase family.</text>
</comment>
<dbReference type="InterPro" id="IPR044053">
    <property type="entry name" value="AsaB-like"/>
</dbReference>
<dbReference type="PANTHER" id="PTHR34598:SF3">
    <property type="entry name" value="OXIDOREDUCTASE AN1597"/>
    <property type="match status" value="1"/>
</dbReference>
<reference evidence="2 3" key="1">
    <citation type="journal article" date="2008" name="Nature">
        <title>The genome of the choanoflagellate Monosiga brevicollis and the origin of metazoans.</title>
        <authorList>
            <consortium name="JGI Sequencing"/>
            <person name="King N."/>
            <person name="Westbrook M.J."/>
            <person name="Young S.L."/>
            <person name="Kuo A."/>
            <person name="Abedin M."/>
            <person name="Chapman J."/>
            <person name="Fairclough S."/>
            <person name="Hellsten U."/>
            <person name="Isogai Y."/>
            <person name="Letunic I."/>
            <person name="Marr M."/>
            <person name="Pincus D."/>
            <person name="Putnam N."/>
            <person name="Rokas A."/>
            <person name="Wright K.J."/>
            <person name="Zuzow R."/>
            <person name="Dirks W."/>
            <person name="Good M."/>
            <person name="Goodstein D."/>
            <person name="Lemons D."/>
            <person name="Li W."/>
            <person name="Lyons J.B."/>
            <person name="Morris A."/>
            <person name="Nichols S."/>
            <person name="Richter D.J."/>
            <person name="Salamov A."/>
            <person name="Bork P."/>
            <person name="Lim W.A."/>
            <person name="Manning G."/>
            <person name="Miller W.T."/>
            <person name="McGinnis W."/>
            <person name="Shapiro H."/>
            <person name="Tjian R."/>
            <person name="Grigoriev I.V."/>
            <person name="Rokhsar D."/>
        </authorList>
    </citation>
    <scope>NUCLEOTIDE SEQUENCE [LARGE SCALE GENOMIC DNA]</scope>
    <source>
        <strain evidence="3">MX1 / ATCC 50154</strain>
    </source>
</reference>
<proteinExistence type="inferred from homology"/>
<accession>A9UNY7</accession>
<dbReference type="GO" id="GO:0016491">
    <property type="term" value="F:oxidoreductase activity"/>
    <property type="evidence" value="ECO:0007669"/>
    <property type="project" value="InterPro"/>
</dbReference>
<dbReference type="STRING" id="81824.A9UNY7"/>
<dbReference type="eggNOG" id="ENOG502RZAA">
    <property type="taxonomic scope" value="Eukaryota"/>
</dbReference>